<dbReference type="Pfam" id="PF00392">
    <property type="entry name" value="GntR"/>
    <property type="match status" value="1"/>
</dbReference>
<keyword evidence="1" id="KW-0805">Transcription regulation</keyword>
<proteinExistence type="predicted"/>
<dbReference type="PROSITE" id="PS50949">
    <property type="entry name" value="HTH_GNTR"/>
    <property type="match status" value="1"/>
</dbReference>
<evidence type="ECO:0000256" key="3">
    <source>
        <dbReference type="ARBA" id="ARBA00023163"/>
    </source>
</evidence>
<dbReference type="EMBL" id="JARHUD010000006">
    <property type="protein sequence ID" value="MDF2096417.1"/>
    <property type="molecule type" value="Genomic_DNA"/>
</dbReference>
<evidence type="ECO:0000313" key="5">
    <source>
        <dbReference type="EMBL" id="MDF2096417.1"/>
    </source>
</evidence>
<dbReference type="SUPFAM" id="SSF46785">
    <property type="entry name" value="Winged helix' DNA-binding domain"/>
    <property type="match status" value="1"/>
</dbReference>
<feature type="domain" description="HTH gntR-type" evidence="4">
    <location>
        <begin position="10"/>
        <end position="76"/>
    </location>
</feature>
<sequence>MEAVESRQAGNGGVGVYERLRADILSLHLLPGERISERALEARLGSSRTPIREALLRLEVEGLVSREGRSLRVAPIDLAELLEVFEYREAIEAEAVRLACRRAKAKDLAEVARMLDRVEGDDSPETWFDVGTEVHVSFARLSGNRFLARAVQDTVTRIARARWMMAKSEQGRADSLREHREILQFIAQGRPDEAAAAVIAHTRIVRDTLVAALREGQRSFRAHGLAVLDQAEALAD</sequence>
<protein>
    <submittedName>
        <fullName evidence="5">GntR family transcriptional regulator</fullName>
    </submittedName>
</protein>
<dbReference type="Proteomes" id="UP001215503">
    <property type="component" value="Unassembled WGS sequence"/>
</dbReference>
<dbReference type="PANTHER" id="PTHR43537:SF45">
    <property type="entry name" value="GNTR FAMILY REGULATORY PROTEIN"/>
    <property type="match status" value="1"/>
</dbReference>
<accession>A0ABT5YNJ7</accession>
<keyword evidence="6" id="KW-1185">Reference proteome</keyword>
<keyword evidence="2" id="KW-0238">DNA-binding</keyword>
<dbReference type="InterPro" id="IPR036390">
    <property type="entry name" value="WH_DNA-bd_sf"/>
</dbReference>
<dbReference type="RefSeq" id="WP_275822830.1">
    <property type="nucleotide sequence ID" value="NZ_JARHUD010000006.1"/>
</dbReference>
<evidence type="ECO:0000313" key="6">
    <source>
        <dbReference type="Proteomes" id="UP001215503"/>
    </source>
</evidence>
<evidence type="ECO:0000256" key="2">
    <source>
        <dbReference type="ARBA" id="ARBA00023125"/>
    </source>
</evidence>
<evidence type="ECO:0000256" key="1">
    <source>
        <dbReference type="ARBA" id="ARBA00023015"/>
    </source>
</evidence>
<dbReference type="SMART" id="SM00345">
    <property type="entry name" value="HTH_GNTR"/>
    <property type="match status" value="1"/>
</dbReference>
<organism evidence="5 6">
    <name type="scientific">Aquibaculum arenosum</name>
    <dbReference type="NCBI Taxonomy" id="3032591"/>
    <lineage>
        <taxon>Bacteria</taxon>
        <taxon>Pseudomonadati</taxon>
        <taxon>Pseudomonadota</taxon>
        <taxon>Alphaproteobacteria</taxon>
        <taxon>Rhodospirillales</taxon>
        <taxon>Rhodovibrionaceae</taxon>
        <taxon>Aquibaculum</taxon>
    </lineage>
</organism>
<dbReference type="SUPFAM" id="SSF48008">
    <property type="entry name" value="GntR ligand-binding domain-like"/>
    <property type="match status" value="1"/>
</dbReference>
<dbReference type="InterPro" id="IPR000524">
    <property type="entry name" value="Tscrpt_reg_HTH_GntR"/>
</dbReference>
<dbReference type="InterPro" id="IPR008920">
    <property type="entry name" value="TF_FadR/GntR_C"/>
</dbReference>
<comment type="caution">
    <text evidence="5">The sequence shown here is derived from an EMBL/GenBank/DDBJ whole genome shotgun (WGS) entry which is preliminary data.</text>
</comment>
<dbReference type="SMART" id="SM00895">
    <property type="entry name" value="FCD"/>
    <property type="match status" value="1"/>
</dbReference>
<dbReference type="Gene3D" id="1.20.120.530">
    <property type="entry name" value="GntR ligand-binding domain-like"/>
    <property type="match status" value="1"/>
</dbReference>
<evidence type="ECO:0000259" key="4">
    <source>
        <dbReference type="PROSITE" id="PS50949"/>
    </source>
</evidence>
<gene>
    <name evidence="5" type="ORF">P2G67_10560</name>
</gene>
<name>A0ABT5YNJ7_9PROT</name>
<dbReference type="InterPro" id="IPR011711">
    <property type="entry name" value="GntR_C"/>
</dbReference>
<dbReference type="PANTHER" id="PTHR43537">
    <property type="entry name" value="TRANSCRIPTIONAL REGULATOR, GNTR FAMILY"/>
    <property type="match status" value="1"/>
</dbReference>
<keyword evidence="3" id="KW-0804">Transcription</keyword>
<reference evidence="5 6" key="1">
    <citation type="submission" date="2023-03" db="EMBL/GenBank/DDBJ databases">
        <title>Fodinicurvata sp. CAU 1616 isolated from sea sendiment.</title>
        <authorList>
            <person name="Kim W."/>
        </authorList>
    </citation>
    <scope>NUCLEOTIDE SEQUENCE [LARGE SCALE GENOMIC DNA]</scope>
    <source>
        <strain evidence="5 6">CAU 1616</strain>
    </source>
</reference>
<dbReference type="CDD" id="cd07377">
    <property type="entry name" value="WHTH_GntR"/>
    <property type="match status" value="1"/>
</dbReference>
<dbReference type="InterPro" id="IPR036388">
    <property type="entry name" value="WH-like_DNA-bd_sf"/>
</dbReference>
<dbReference type="Gene3D" id="1.10.10.10">
    <property type="entry name" value="Winged helix-like DNA-binding domain superfamily/Winged helix DNA-binding domain"/>
    <property type="match status" value="1"/>
</dbReference>
<dbReference type="PRINTS" id="PR00035">
    <property type="entry name" value="HTHGNTR"/>
</dbReference>
<dbReference type="Pfam" id="PF07729">
    <property type="entry name" value="FCD"/>
    <property type="match status" value="1"/>
</dbReference>